<accession>A0A1Y2AL55</accession>
<feature type="transmembrane region" description="Helical" evidence="2">
    <location>
        <begin position="264"/>
        <end position="286"/>
    </location>
</feature>
<evidence type="ECO:0000259" key="4">
    <source>
        <dbReference type="Pfam" id="PF00535"/>
    </source>
</evidence>
<evidence type="ECO:0000256" key="2">
    <source>
        <dbReference type="SAM" id="Phobius"/>
    </source>
</evidence>
<dbReference type="InterPro" id="IPR001173">
    <property type="entry name" value="Glyco_trans_2-like"/>
</dbReference>
<dbReference type="EMBL" id="MCOG01000235">
    <property type="protein sequence ID" value="ORY23308.1"/>
    <property type="molecule type" value="Genomic_DNA"/>
</dbReference>
<dbReference type="Pfam" id="PF00535">
    <property type="entry name" value="Glycos_transf_2"/>
    <property type="match status" value="1"/>
</dbReference>
<name>A0A1Y2AL55_9FUNG</name>
<keyword evidence="2" id="KW-1133">Transmembrane helix</keyword>
<dbReference type="PANTHER" id="PTHR22916">
    <property type="entry name" value="GLYCOSYLTRANSFERASE"/>
    <property type="match status" value="1"/>
</dbReference>
<dbReference type="STRING" id="1754190.A0A1Y2AL55"/>
<dbReference type="GO" id="GO:0016758">
    <property type="term" value="F:hexosyltransferase activity"/>
    <property type="evidence" value="ECO:0007669"/>
    <property type="project" value="UniProtKB-ARBA"/>
</dbReference>
<evidence type="ECO:0000256" key="1">
    <source>
        <dbReference type="SAM" id="MobiDB-lite"/>
    </source>
</evidence>
<dbReference type="Gene3D" id="3.90.550.10">
    <property type="entry name" value="Spore Coat Polysaccharide Biosynthesis Protein SpsA, Chain A"/>
    <property type="match status" value="1"/>
</dbReference>
<dbReference type="OrthoDB" id="9876900at2759"/>
<gene>
    <name evidence="5" type="ORF">LY90DRAFT_675582</name>
</gene>
<dbReference type="InterPro" id="IPR029044">
    <property type="entry name" value="Nucleotide-diphossugar_trans"/>
</dbReference>
<dbReference type="CDD" id="cd00761">
    <property type="entry name" value="Glyco_tranf_GTA_type"/>
    <property type="match status" value="1"/>
</dbReference>
<protein>
    <recommendedName>
        <fullName evidence="4">Glycosyltransferase 2-like domain-containing protein</fullName>
    </recommendedName>
</protein>
<keyword evidence="2" id="KW-0472">Membrane</keyword>
<feature type="region of interest" description="Disordered" evidence="1">
    <location>
        <begin position="295"/>
        <end position="315"/>
    </location>
</feature>
<evidence type="ECO:0000313" key="5">
    <source>
        <dbReference type="EMBL" id="ORY23308.1"/>
    </source>
</evidence>
<dbReference type="SUPFAM" id="SSF53448">
    <property type="entry name" value="Nucleotide-diphospho-sugar transferases"/>
    <property type="match status" value="1"/>
</dbReference>
<keyword evidence="3" id="KW-0732">Signal</keyword>
<dbReference type="AlphaFoldDB" id="A0A1Y2AL55"/>
<dbReference type="PANTHER" id="PTHR22916:SF3">
    <property type="entry name" value="UDP-GLCNAC:BETAGAL BETA-1,3-N-ACETYLGLUCOSAMINYLTRANSFERASE-LIKE PROTEIN 1"/>
    <property type="match status" value="1"/>
</dbReference>
<feature type="signal peptide" evidence="3">
    <location>
        <begin position="1"/>
        <end position="27"/>
    </location>
</feature>
<evidence type="ECO:0000256" key="3">
    <source>
        <dbReference type="SAM" id="SignalP"/>
    </source>
</evidence>
<comment type="caution">
    <text evidence="5">The sequence shown here is derived from an EMBL/GenBank/DDBJ whole genome shotgun (WGS) entry which is preliminary data.</text>
</comment>
<sequence length="315" mass="36912">MIAKINKIFKRLFIFFIFLSLIQFVNCENDEKKDNNQDGTQEKSNIKVSVIIPVYNSAEFIERSLGSALEQTLKEIEIIVVDDHSTDNTLEIINKHKDDPRLKIIALEKNQGAGIARNIGMKAAVGEFIGFIDSDDYADKRFYEFLYKYSKDKDMVRGIFVYGTNLSDKIRHHSEYNIYGGTYDSIWRREFINKYNIQYGVDRKVGEDVIFRSAFMEKNPRVAKAPDEGIYYYYKRREGSLMNFGKDYLKNEDNVSYEQKKSKFSPMLICSMAFVVLFIIVIVVSIKLSKRKNKEQNYNRMEEEEETSELIINYN</sequence>
<dbReference type="Proteomes" id="UP000193920">
    <property type="component" value="Unassembled WGS sequence"/>
</dbReference>
<reference evidence="5 6" key="1">
    <citation type="submission" date="2016-08" db="EMBL/GenBank/DDBJ databases">
        <title>A Parts List for Fungal Cellulosomes Revealed by Comparative Genomics.</title>
        <authorList>
            <consortium name="DOE Joint Genome Institute"/>
            <person name="Haitjema C.H."/>
            <person name="Gilmore S.P."/>
            <person name="Henske J.K."/>
            <person name="Solomon K.V."/>
            <person name="De Groot R."/>
            <person name="Kuo A."/>
            <person name="Mondo S.J."/>
            <person name="Salamov A.A."/>
            <person name="Labutti K."/>
            <person name="Zhao Z."/>
            <person name="Chiniquy J."/>
            <person name="Barry K."/>
            <person name="Brewer H.M."/>
            <person name="Purvine S.O."/>
            <person name="Wright A.T."/>
            <person name="Boxma B."/>
            <person name="Van Alen T."/>
            <person name="Hackstein J.H."/>
            <person name="Baker S.E."/>
            <person name="Grigoriev I.V."/>
            <person name="O'Malley M.A."/>
        </authorList>
    </citation>
    <scope>NUCLEOTIDE SEQUENCE [LARGE SCALE GENOMIC DNA]</scope>
    <source>
        <strain evidence="5 6">G1</strain>
    </source>
</reference>
<feature type="domain" description="Glycosyltransferase 2-like" evidence="4">
    <location>
        <begin position="49"/>
        <end position="187"/>
    </location>
</feature>
<keyword evidence="2" id="KW-0812">Transmembrane</keyword>
<evidence type="ECO:0000313" key="6">
    <source>
        <dbReference type="Proteomes" id="UP000193920"/>
    </source>
</evidence>
<proteinExistence type="predicted"/>
<organism evidence="5 6">
    <name type="scientific">Neocallimastix californiae</name>
    <dbReference type="NCBI Taxonomy" id="1754190"/>
    <lineage>
        <taxon>Eukaryota</taxon>
        <taxon>Fungi</taxon>
        <taxon>Fungi incertae sedis</taxon>
        <taxon>Chytridiomycota</taxon>
        <taxon>Chytridiomycota incertae sedis</taxon>
        <taxon>Neocallimastigomycetes</taxon>
        <taxon>Neocallimastigales</taxon>
        <taxon>Neocallimastigaceae</taxon>
        <taxon>Neocallimastix</taxon>
    </lineage>
</organism>
<feature type="chain" id="PRO_5012440646" description="Glycosyltransferase 2-like domain-containing protein" evidence="3">
    <location>
        <begin position="28"/>
        <end position="315"/>
    </location>
</feature>
<keyword evidence="6" id="KW-1185">Reference proteome</keyword>